<accession>A0A6J4LQV6</accession>
<gene>
    <name evidence="2" type="ORF">AVDCRST_MAG93-6562</name>
</gene>
<dbReference type="EMBL" id="CADCTR010002213">
    <property type="protein sequence ID" value="CAA9339427.1"/>
    <property type="molecule type" value="Genomic_DNA"/>
</dbReference>
<evidence type="ECO:0000313" key="2">
    <source>
        <dbReference type="EMBL" id="CAA9339427.1"/>
    </source>
</evidence>
<evidence type="ECO:0000259" key="1">
    <source>
        <dbReference type="Pfam" id="PF12728"/>
    </source>
</evidence>
<dbReference type="InterPro" id="IPR041657">
    <property type="entry name" value="HTH_17"/>
</dbReference>
<dbReference type="AlphaFoldDB" id="A0A6J4LQV6"/>
<reference evidence="2" key="1">
    <citation type="submission" date="2020-02" db="EMBL/GenBank/DDBJ databases">
        <authorList>
            <person name="Meier V. D."/>
        </authorList>
    </citation>
    <scope>NUCLEOTIDE SEQUENCE</scope>
    <source>
        <strain evidence="2">AVDCRST_MAG93</strain>
    </source>
</reference>
<name>A0A6J4LQV6_9CHLR</name>
<feature type="domain" description="Helix-turn-helix" evidence="1">
    <location>
        <begin position="13"/>
        <end position="50"/>
    </location>
</feature>
<proteinExistence type="predicted"/>
<dbReference type="Pfam" id="PF12728">
    <property type="entry name" value="HTH_17"/>
    <property type="match status" value="1"/>
</dbReference>
<protein>
    <recommendedName>
        <fullName evidence="1">Helix-turn-helix domain-containing protein</fullName>
    </recommendedName>
</protein>
<organism evidence="2">
    <name type="scientific">uncultured Chloroflexia bacterium</name>
    <dbReference type="NCBI Taxonomy" id="1672391"/>
    <lineage>
        <taxon>Bacteria</taxon>
        <taxon>Bacillati</taxon>
        <taxon>Chloroflexota</taxon>
        <taxon>Chloroflexia</taxon>
        <taxon>environmental samples</taxon>
    </lineage>
</organism>
<sequence length="149" mass="16770">MSDTPGDQGLHISIAEAAEVLHVGIRQVHNHISAGRIRSRKQGRRRLLVAADVYRLAEELDAAHRELQRSAPDGATGEYLPANVQYIQAELARALVYTGQLEEQLKTRLAPAEAEELRRQLAAAEGRTKALEEQIAFYRKPWWRRVLGI</sequence>